<dbReference type="GO" id="GO:0003677">
    <property type="term" value="F:DNA binding"/>
    <property type="evidence" value="ECO:0007669"/>
    <property type="project" value="UniProtKB-KW"/>
</dbReference>
<dbReference type="InterPro" id="IPR024704">
    <property type="entry name" value="SMC"/>
</dbReference>
<keyword evidence="5" id="KW-0238">DNA-binding</keyword>
<dbReference type="InterPro" id="IPR010935">
    <property type="entry name" value="SMC_hinge"/>
</dbReference>
<dbReference type="GO" id="GO:0030261">
    <property type="term" value="P:chromosome condensation"/>
    <property type="evidence" value="ECO:0007669"/>
    <property type="project" value="InterPro"/>
</dbReference>
<dbReference type="SMART" id="SM00968">
    <property type="entry name" value="SMC_hinge"/>
    <property type="match status" value="1"/>
</dbReference>
<evidence type="ECO:0000256" key="6">
    <source>
        <dbReference type="SAM" id="Coils"/>
    </source>
</evidence>
<dbReference type="PIRSF" id="PIRSF005719">
    <property type="entry name" value="SMC"/>
    <property type="match status" value="1"/>
</dbReference>
<dbReference type="Pfam" id="PF06470">
    <property type="entry name" value="SMC_hinge"/>
    <property type="match status" value="1"/>
</dbReference>
<dbReference type="InterPro" id="IPR036277">
    <property type="entry name" value="SMC_hinge_sf"/>
</dbReference>
<feature type="coiled-coil region" evidence="6">
    <location>
        <begin position="872"/>
        <end position="906"/>
    </location>
</feature>
<evidence type="ECO:0000313" key="8">
    <source>
        <dbReference type="EMBL" id="CAB4914672.1"/>
    </source>
</evidence>
<dbReference type="InterPro" id="IPR003395">
    <property type="entry name" value="RecF/RecN/SMC_N"/>
</dbReference>
<name>A0A6J7H4F2_9ZZZZ</name>
<evidence type="ECO:0000259" key="7">
    <source>
        <dbReference type="SMART" id="SM00968"/>
    </source>
</evidence>
<dbReference type="GO" id="GO:0007062">
    <property type="term" value="P:sister chromatid cohesion"/>
    <property type="evidence" value="ECO:0007669"/>
    <property type="project" value="InterPro"/>
</dbReference>
<feature type="domain" description="SMC hinge" evidence="7">
    <location>
        <begin position="508"/>
        <end position="620"/>
    </location>
</feature>
<dbReference type="GO" id="GO:0016887">
    <property type="term" value="F:ATP hydrolysis activity"/>
    <property type="evidence" value="ECO:0007669"/>
    <property type="project" value="InterPro"/>
</dbReference>
<evidence type="ECO:0000256" key="5">
    <source>
        <dbReference type="ARBA" id="ARBA00023125"/>
    </source>
</evidence>
<feature type="coiled-coil region" evidence="6">
    <location>
        <begin position="167"/>
        <end position="215"/>
    </location>
</feature>
<evidence type="ECO:0000256" key="3">
    <source>
        <dbReference type="ARBA" id="ARBA00022840"/>
    </source>
</evidence>
<keyword evidence="1" id="KW-0963">Cytoplasm</keyword>
<feature type="coiled-coil region" evidence="6">
    <location>
        <begin position="387"/>
        <end position="498"/>
    </location>
</feature>
<dbReference type="PANTHER" id="PTHR43977">
    <property type="entry name" value="STRUCTURAL MAINTENANCE OF CHROMOSOMES PROTEIN 3"/>
    <property type="match status" value="1"/>
</dbReference>
<keyword evidence="2" id="KW-0547">Nucleotide-binding</keyword>
<evidence type="ECO:0000256" key="1">
    <source>
        <dbReference type="ARBA" id="ARBA00022490"/>
    </source>
</evidence>
<dbReference type="Gene3D" id="1.20.1060.20">
    <property type="match status" value="1"/>
</dbReference>
<dbReference type="InterPro" id="IPR011890">
    <property type="entry name" value="SMC_prok"/>
</dbReference>
<evidence type="ECO:0000256" key="2">
    <source>
        <dbReference type="ARBA" id="ARBA00022741"/>
    </source>
</evidence>
<organism evidence="8">
    <name type="scientific">freshwater metagenome</name>
    <dbReference type="NCBI Taxonomy" id="449393"/>
    <lineage>
        <taxon>unclassified sequences</taxon>
        <taxon>metagenomes</taxon>
        <taxon>ecological metagenomes</taxon>
    </lineage>
</organism>
<feature type="coiled-coil region" evidence="6">
    <location>
        <begin position="732"/>
        <end position="759"/>
    </location>
</feature>
<dbReference type="SUPFAM" id="SSF75553">
    <property type="entry name" value="Smc hinge domain"/>
    <property type="match status" value="1"/>
</dbReference>
<feature type="coiled-coil region" evidence="6">
    <location>
        <begin position="964"/>
        <end position="1005"/>
    </location>
</feature>
<keyword evidence="4 6" id="KW-0175">Coiled coil</keyword>
<reference evidence="8" key="1">
    <citation type="submission" date="2020-05" db="EMBL/GenBank/DDBJ databases">
        <authorList>
            <person name="Chiriac C."/>
            <person name="Salcher M."/>
            <person name="Ghai R."/>
            <person name="Kavagutti S V."/>
        </authorList>
    </citation>
    <scope>NUCLEOTIDE SEQUENCE</scope>
</reference>
<dbReference type="SUPFAM" id="SSF52540">
    <property type="entry name" value="P-loop containing nucleoside triphosphate hydrolases"/>
    <property type="match status" value="1"/>
</dbReference>
<evidence type="ECO:0000256" key="4">
    <source>
        <dbReference type="ARBA" id="ARBA00023054"/>
    </source>
</evidence>
<dbReference type="EMBL" id="CAFBMF010000177">
    <property type="protein sequence ID" value="CAB4914672.1"/>
    <property type="molecule type" value="Genomic_DNA"/>
</dbReference>
<dbReference type="Gene3D" id="3.40.50.300">
    <property type="entry name" value="P-loop containing nucleotide triphosphate hydrolases"/>
    <property type="match status" value="2"/>
</dbReference>
<dbReference type="HAMAP" id="MF_01894">
    <property type="entry name" value="Smc_prok"/>
    <property type="match status" value="1"/>
</dbReference>
<dbReference type="InterPro" id="IPR027417">
    <property type="entry name" value="P-loop_NTPase"/>
</dbReference>
<dbReference type="GO" id="GO:0005524">
    <property type="term" value="F:ATP binding"/>
    <property type="evidence" value="ECO:0007669"/>
    <property type="project" value="UniProtKB-KW"/>
</dbReference>
<protein>
    <submittedName>
        <fullName evidence="8">Unannotated protein</fullName>
    </submittedName>
</protein>
<accession>A0A6J7H4F2</accession>
<keyword evidence="3" id="KW-0067">ATP-binding</keyword>
<dbReference type="Pfam" id="PF02463">
    <property type="entry name" value="SMC_N"/>
    <property type="match status" value="1"/>
</dbReference>
<dbReference type="GO" id="GO:0005694">
    <property type="term" value="C:chromosome"/>
    <property type="evidence" value="ECO:0007669"/>
    <property type="project" value="InterPro"/>
</dbReference>
<dbReference type="AlphaFoldDB" id="A0A6J7H4F2"/>
<gene>
    <name evidence="8" type="ORF">UFOPK3494_01743</name>
</gene>
<proteinExistence type="inferred from homology"/>
<sequence length="1163" mass="127707">MFLKSLTLKGFKSFADTTVMDLEPGVTVVVGPNGSGKSNVVDAIAWVLGAQAPSAVRSQKMDDVIFAGTAKRAALGRAEVTLTLDNSSGLLPLDASEVSVSRILFRTGESEYAINGVSCRLLDVQDLLSDAGVGRQQHVIVSQGQIDAVLNARPEDRRSIIEEAAGVLKFRKRKEKAERRLEATEASLLRVQDLLREVRRQLRPLERQAEAARRHGDLVAELNALRLFLSGREITTFRRRLEALAVERTTSSDKENELRRLLAELDTNVMAAEAELSARGDSGLSDELVRVEQLRERARGISMLLVERRRSYERDRGAMMDSGVVANLEADASRLTTELSEVESAMERLEPESLELANDEAAFEGERHEAATLFDHISSTTSAASAAAEVRGELRTLRASVESADSEYRRLSARMQALSERDGRYTTEIDRLRNECERAQTVEVPLVNEVTEAEARRLSAEAELERAQSTRNAVASELARWQARSEALQLALDSARARAGAEKLKDVAGVVGTLLDLVVIDEGWEASVEAALGEALLSVVVENTESARRALAHLRSASTSGAVLALGAKSEVVVTGLVPSGALRIRDHVRSTRKDVSDLLDLLLATSVQVKDWTAAVDAVMSDPRLVAVTPEGDRFTTTGWRIGVAGGGATGAALEDALNNAESSKADLAVRDEAVRIAQTEQQAARSRESELQKRLDANDAAFTAASEALARVQSERREAATESEGLLPTLGEIEERLNRLKARVSELEHLVPSLEREEAAEAEAAKARGEARATLEAQSALLSGRRRDLEVRSAGLIERKQFTEARLAETERRLEADAVARSEAAGHREKIEKILVATERLSLIVDAHRHVIESRLAVLHEKRRRQSDEVRALATHLDEMRKKRSATERELEEVRERSRRSEVEEAEVKMRLEATVETLRRDLDVEPAVAEAAEMPELPEGITAPARTRDLERELRLMGPINPLALEEFNELQERHKFLEEQLEDVRNTRRELMRVITAVDNEIQSVFASAFADVSVNFTQLFGNLFPGGTGRLVLTNPDDLLNTGIEVEAKPGGKNVKKLSLLSGGERSLTALAFLFAVFRSRPSPFYVMDEVEAALDDVNLHRFLGLINEFRQEAQLLIVSHQKRTMEAGDCLLGVSMQPGGSSKVVTEKASRVSGGAA</sequence>
<dbReference type="NCBIfam" id="TIGR02168">
    <property type="entry name" value="SMC_prok_B"/>
    <property type="match status" value="1"/>
</dbReference>